<comment type="caution">
    <text evidence="1">The sequence shown here is derived from an EMBL/GenBank/DDBJ whole genome shotgun (WGS) entry which is preliminary data.</text>
</comment>
<reference evidence="1 2" key="1">
    <citation type="submission" date="2023-07" db="EMBL/GenBank/DDBJ databases">
        <title>Genomic Encyclopedia of Type Strains, Phase IV (KMG-IV): sequencing the most valuable type-strain genomes for metagenomic binning, comparative biology and taxonomic classification.</title>
        <authorList>
            <person name="Goeker M."/>
        </authorList>
    </citation>
    <scope>NUCLEOTIDE SEQUENCE [LARGE SCALE GENOMIC DNA]</scope>
    <source>
        <strain evidence="1 2">DSM 15448</strain>
    </source>
</reference>
<proteinExistence type="predicted"/>
<organism evidence="1 2">
    <name type="scientific">Alkalibacillus filiformis</name>
    <dbReference type="NCBI Taxonomy" id="200990"/>
    <lineage>
        <taxon>Bacteria</taxon>
        <taxon>Bacillati</taxon>
        <taxon>Bacillota</taxon>
        <taxon>Bacilli</taxon>
        <taxon>Bacillales</taxon>
        <taxon>Bacillaceae</taxon>
        <taxon>Alkalibacillus</taxon>
    </lineage>
</organism>
<sequence length="26" mass="3075">MKASSFIWIKSLPYESKNMSNILTER</sequence>
<keyword evidence="2" id="KW-1185">Reference proteome</keyword>
<gene>
    <name evidence="1" type="ORF">J2R98_002956</name>
</gene>
<protein>
    <submittedName>
        <fullName evidence="1">Uncharacterized protein</fullName>
    </submittedName>
</protein>
<dbReference type="EMBL" id="JAUSUP010000029">
    <property type="protein sequence ID" value="MDQ0353094.1"/>
    <property type="molecule type" value="Genomic_DNA"/>
</dbReference>
<name>A0ABU0DXQ2_9BACI</name>
<accession>A0ABU0DXQ2</accession>
<feature type="non-terminal residue" evidence="1">
    <location>
        <position position="26"/>
    </location>
</feature>
<evidence type="ECO:0000313" key="2">
    <source>
        <dbReference type="Proteomes" id="UP001236723"/>
    </source>
</evidence>
<evidence type="ECO:0000313" key="1">
    <source>
        <dbReference type="EMBL" id="MDQ0353094.1"/>
    </source>
</evidence>
<dbReference type="Proteomes" id="UP001236723">
    <property type="component" value="Unassembled WGS sequence"/>
</dbReference>